<dbReference type="Pfam" id="PF05368">
    <property type="entry name" value="NmrA"/>
    <property type="match status" value="1"/>
</dbReference>
<evidence type="ECO:0000256" key="2">
    <source>
        <dbReference type="ARBA" id="ARBA00022857"/>
    </source>
</evidence>
<feature type="domain" description="NmrA-like" evidence="3">
    <location>
        <begin position="3"/>
        <end position="277"/>
    </location>
</feature>
<name>A0A8H4P6S4_9HYPO</name>
<evidence type="ECO:0000313" key="5">
    <source>
        <dbReference type="Proteomes" id="UP000554235"/>
    </source>
</evidence>
<proteinExistence type="inferred from homology"/>
<dbReference type="Gene3D" id="3.90.25.10">
    <property type="entry name" value="UDP-galactose 4-epimerase, domain 1"/>
    <property type="match status" value="1"/>
</dbReference>
<evidence type="ECO:0000259" key="3">
    <source>
        <dbReference type="Pfam" id="PF05368"/>
    </source>
</evidence>
<dbReference type="Proteomes" id="UP000554235">
    <property type="component" value="Unassembled WGS sequence"/>
</dbReference>
<dbReference type="InterPro" id="IPR051164">
    <property type="entry name" value="NmrA-like_oxidored"/>
</dbReference>
<dbReference type="AlphaFoldDB" id="A0A8H4P6S4"/>
<gene>
    <name evidence="4" type="ORF">FALBO_13774</name>
</gene>
<comment type="caution">
    <text evidence="4">The sequence shown here is derived from an EMBL/GenBank/DDBJ whole genome shotgun (WGS) entry which is preliminary data.</text>
</comment>
<evidence type="ECO:0000313" key="4">
    <source>
        <dbReference type="EMBL" id="KAF4459468.1"/>
    </source>
</evidence>
<evidence type="ECO:0000256" key="1">
    <source>
        <dbReference type="ARBA" id="ARBA00006328"/>
    </source>
</evidence>
<dbReference type="PANTHER" id="PTHR42748:SF7">
    <property type="entry name" value="NMRA LIKE REDOX SENSOR 1-RELATED"/>
    <property type="match status" value="1"/>
</dbReference>
<keyword evidence="5" id="KW-1185">Reference proteome</keyword>
<dbReference type="SUPFAM" id="SSF51735">
    <property type="entry name" value="NAD(P)-binding Rossmann-fold domains"/>
    <property type="match status" value="1"/>
</dbReference>
<protein>
    <submittedName>
        <fullName evidence="4">NAD(P)-binding</fullName>
    </submittedName>
</protein>
<dbReference type="PANTHER" id="PTHR42748">
    <property type="entry name" value="NITROGEN METABOLITE REPRESSION PROTEIN NMRA FAMILY MEMBER"/>
    <property type="match status" value="1"/>
</dbReference>
<dbReference type="CDD" id="cd05251">
    <property type="entry name" value="NmrA_like_SDR_a"/>
    <property type="match status" value="1"/>
</dbReference>
<accession>A0A8H4P6S4</accession>
<sequence>MSSQAILVVGATGNQGYAVATQLLQRGHTVHALMRNVSSDKAKHLSSLGAVLCAGDLASKPSILATMDNVQGVFAALPTSPMHEEVDYLRNIIEAAQEPQVEHFIFSSVARTGDHETFPGWSDNYPMAWYWKDKHEAESLVRTARFKYWTILRPAFFIQNFCRPLCDFLLPALTREHKLQLAYRPDTRLHLVHTGDIGVFAANAFDSPLDYTGRSIPLASESLRGTEMAALLSRITGVEINVEFLDDEQAAALKEQGVGVIMDSQIWQREIGYNVDIEALQEYGVSLRHLADLHREELGW</sequence>
<keyword evidence="2" id="KW-0521">NADP</keyword>
<dbReference type="EMBL" id="JAADYS010002169">
    <property type="protein sequence ID" value="KAF4459468.1"/>
    <property type="molecule type" value="Genomic_DNA"/>
</dbReference>
<dbReference type="GO" id="GO:0005634">
    <property type="term" value="C:nucleus"/>
    <property type="evidence" value="ECO:0007669"/>
    <property type="project" value="TreeGrafter"/>
</dbReference>
<comment type="similarity">
    <text evidence="1">Belongs to the NmrA-type oxidoreductase family.</text>
</comment>
<organism evidence="4 5">
    <name type="scientific">Fusarium albosuccineum</name>
    <dbReference type="NCBI Taxonomy" id="1237068"/>
    <lineage>
        <taxon>Eukaryota</taxon>
        <taxon>Fungi</taxon>
        <taxon>Dikarya</taxon>
        <taxon>Ascomycota</taxon>
        <taxon>Pezizomycotina</taxon>
        <taxon>Sordariomycetes</taxon>
        <taxon>Hypocreomycetidae</taxon>
        <taxon>Hypocreales</taxon>
        <taxon>Nectriaceae</taxon>
        <taxon>Fusarium</taxon>
        <taxon>Fusarium decemcellulare species complex</taxon>
    </lineage>
</organism>
<dbReference type="InterPro" id="IPR008030">
    <property type="entry name" value="NmrA-like"/>
</dbReference>
<reference evidence="4 5" key="1">
    <citation type="submission" date="2020-01" db="EMBL/GenBank/DDBJ databases">
        <title>Identification and distribution of gene clusters putatively required for synthesis of sphingolipid metabolism inhibitors in phylogenetically diverse species of the filamentous fungus Fusarium.</title>
        <authorList>
            <person name="Kim H.-S."/>
            <person name="Busman M."/>
            <person name="Brown D.W."/>
            <person name="Divon H."/>
            <person name="Uhlig S."/>
            <person name="Proctor R.H."/>
        </authorList>
    </citation>
    <scope>NUCLEOTIDE SEQUENCE [LARGE SCALE GENOMIC DNA]</scope>
    <source>
        <strain evidence="4 5">NRRL 20459</strain>
    </source>
</reference>
<dbReference type="Gene3D" id="3.40.50.720">
    <property type="entry name" value="NAD(P)-binding Rossmann-like Domain"/>
    <property type="match status" value="1"/>
</dbReference>
<dbReference type="OrthoDB" id="419598at2759"/>
<dbReference type="InterPro" id="IPR036291">
    <property type="entry name" value="NAD(P)-bd_dom_sf"/>
</dbReference>